<keyword evidence="2" id="KW-1185">Reference proteome</keyword>
<protein>
    <submittedName>
        <fullName evidence="1">11195_t:CDS:1</fullName>
    </submittedName>
</protein>
<name>A0ACA9MGV9_9GLOM</name>
<feature type="non-terminal residue" evidence="1">
    <location>
        <position position="1"/>
    </location>
</feature>
<gene>
    <name evidence="1" type="ORF">SCALOS_LOCUS6497</name>
</gene>
<dbReference type="EMBL" id="CAJVPM010012485">
    <property type="protein sequence ID" value="CAG8588744.1"/>
    <property type="molecule type" value="Genomic_DNA"/>
</dbReference>
<evidence type="ECO:0000313" key="2">
    <source>
        <dbReference type="Proteomes" id="UP000789860"/>
    </source>
</evidence>
<organism evidence="1 2">
    <name type="scientific">Scutellospora calospora</name>
    <dbReference type="NCBI Taxonomy" id="85575"/>
    <lineage>
        <taxon>Eukaryota</taxon>
        <taxon>Fungi</taxon>
        <taxon>Fungi incertae sedis</taxon>
        <taxon>Mucoromycota</taxon>
        <taxon>Glomeromycotina</taxon>
        <taxon>Glomeromycetes</taxon>
        <taxon>Diversisporales</taxon>
        <taxon>Gigasporaceae</taxon>
        <taxon>Scutellospora</taxon>
    </lineage>
</organism>
<proteinExistence type="predicted"/>
<dbReference type="Proteomes" id="UP000789860">
    <property type="component" value="Unassembled WGS sequence"/>
</dbReference>
<comment type="caution">
    <text evidence="1">The sequence shown here is derived from an EMBL/GenBank/DDBJ whole genome shotgun (WGS) entry which is preliminary data.</text>
</comment>
<sequence>KETGRRKTKDNSPNPLVLEGRKLLRPTQMRARDPIISLLTAG</sequence>
<reference evidence="1" key="1">
    <citation type="submission" date="2021-06" db="EMBL/GenBank/DDBJ databases">
        <authorList>
            <person name="Kallberg Y."/>
            <person name="Tangrot J."/>
            <person name="Rosling A."/>
        </authorList>
    </citation>
    <scope>NUCLEOTIDE SEQUENCE</scope>
    <source>
        <strain evidence="1">AU212A</strain>
    </source>
</reference>
<evidence type="ECO:0000313" key="1">
    <source>
        <dbReference type="EMBL" id="CAG8588744.1"/>
    </source>
</evidence>
<accession>A0ACA9MGV9</accession>